<sequence length="176" mass="20033">MRPTVVHDNVHGGIHDDDERRKSGGEEVQRPHGVVNSGGRFGRGKGNEKRLKDREVARNGTTYTFEVMIDERSSKVRMIHFHIATMEIHCTCKKFDFRGYLCSHALRILSIADVAEHKGDDLLFSIYNLVEGGVMTRMVRRVFEARLVVEGYSQVERVDVFSPVLDITGPYCIIQL</sequence>
<keyword evidence="2 4" id="KW-0863">Zinc-finger</keyword>
<comment type="caution">
    <text evidence="7">The sequence shown here is derived from an EMBL/GenBank/DDBJ whole genome shotgun (WGS) entry which is preliminary data.</text>
</comment>
<dbReference type="GO" id="GO:0008270">
    <property type="term" value="F:zinc ion binding"/>
    <property type="evidence" value="ECO:0007669"/>
    <property type="project" value="UniProtKB-KW"/>
</dbReference>
<dbReference type="Proteomes" id="UP000593561">
    <property type="component" value="Unassembled WGS sequence"/>
</dbReference>
<feature type="compositionally biased region" description="Basic and acidic residues" evidence="5">
    <location>
        <begin position="45"/>
        <end position="55"/>
    </location>
</feature>
<accession>A0A7J8T238</accession>
<dbReference type="Pfam" id="PF04434">
    <property type="entry name" value="SWIM"/>
    <property type="match status" value="1"/>
</dbReference>
<evidence type="ECO:0000313" key="7">
    <source>
        <dbReference type="EMBL" id="MBA0632447.1"/>
    </source>
</evidence>
<dbReference type="SMART" id="SM00575">
    <property type="entry name" value="ZnF_PMZ"/>
    <property type="match status" value="1"/>
</dbReference>
<keyword evidence="8" id="KW-1185">Reference proteome</keyword>
<evidence type="ECO:0000259" key="6">
    <source>
        <dbReference type="PROSITE" id="PS50966"/>
    </source>
</evidence>
<evidence type="ECO:0000256" key="3">
    <source>
        <dbReference type="ARBA" id="ARBA00022833"/>
    </source>
</evidence>
<dbReference type="AlphaFoldDB" id="A0A7J8T238"/>
<evidence type="ECO:0000256" key="4">
    <source>
        <dbReference type="PROSITE-ProRule" id="PRU00325"/>
    </source>
</evidence>
<reference evidence="7 8" key="1">
    <citation type="journal article" date="2019" name="Genome Biol. Evol.">
        <title>Insights into the evolution of the New World diploid cottons (Gossypium, subgenus Houzingenia) based on genome sequencing.</title>
        <authorList>
            <person name="Grover C.E."/>
            <person name="Arick M.A. 2nd"/>
            <person name="Thrash A."/>
            <person name="Conover J.L."/>
            <person name="Sanders W.S."/>
            <person name="Peterson D.G."/>
            <person name="Frelichowski J.E."/>
            <person name="Scheffler J.A."/>
            <person name="Scheffler B.E."/>
            <person name="Wendel J.F."/>
        </authorList>
    </citation>
    <scope>NUCLEOTIDE SEQUENCE [LARGE SCALE GENOMIC DNA]</scope>
    <source>
        <strain evidence="7">27</strain>
        <tissue evidence="7">Leaf</tissue>
    </source>
</reference>
<feature type="domain" description="SWIM-type" evidence="6">
    <location>
        <begin position="65"/>
        <end position="113"/>
    </location>
</feature>
<keyword evidence="1" id="KW-0479">Metal-binding</keyword>
<organism evidence="7 8">
    <name type="scientific">Gossypium davidsonii</name>
    <name type="common">Davidson's cotton</name>
    <name type="synonym">Gossypium klotzschianum subsp. davidsonii</name>
    <dbReference type="NCBI Taxonomy" id="34287"/>
    <lineage>
        <taxon>Eukaryota</taxon>
        <taxon>Viridiplantae</taxon>
        <taxon>Streptophyta</taxon>
        <taxon>Embryophyta</taxon>
        <taxon>Tracheophyta</taxon>
        <taxon>Spermatophyta</taxon>
        <taxon>Magnoliopsida</taxon>
        <taxon>eudicotyledons</taxon>
        <taxon>Gunneridae</taxon>
        <taxon>Pentapetalae</taxon>
        <taxon>rosids</taxon>
        <taxon>malvids</taxon>
        <taxon>Malvales</taxon>
        <taxon>Malvaceae</taxon>
        <taxon>Malvoideae</taxon>
        <taxon>Gossypium</taxon>
    </lineage>
</organism>
<keyword evidence="3" id="KW-0862">Zinc</keyword>
<evidence type="ECO:0000256" key="2">
    <source>
        <dbReference type="ARBA" id="ARBA00022771"/>
    </source>
</evidence>
<gene>
    <name evidence="7" type="ORF">Godav_001178</name>
</gene>
<feature type="compositionally biased region" description="Basic and acidic residues" evidence="5">
    <location>
        <begin position="8"/>
        <end position="30"/>
    </location>
</feature>
<evidence type="ECO:0000256" key="1">
    <source>
        <dbReference type="ARBA" id="ARBA00022723"/>
    </source>
</evidence>
<evidence type="ECO:0000313" key="8">
    <source>
        <dbReference type="Proteomes" id="UP000593561"/>
    </source>
</evidence>
<protein>
    <recommendedName>
        <fullName evidence="6">SWIM-type domain-containing protein</fullName>
    </recommendedName>
</protein>
<dbReference type="InterPro" id="IPR007527">
    <property type="entry name" value="Znf_SWIM"/>
</dbReference>
<proteinExistence type="predicted"/>
<evidence type="ECO:0000256" key="5">
    <source>
        <dbReference type="SAM" id="MobiDB-lite"/>
    </source>
</evidence>
<dbReference type="InterPro" id="IPR006564">
    <property type="entry name" value="Znf_PMZ"/>
</dbReference>
<dbReference type="PROSITE" id="PS50966">
    <property type="entry name" value="ZF_SWIM"/>
    <property type="match status" value="1"/>
</dbReference>
<name>A0A7J8T238_GOSDV</name>
<dbReference type="EMBL" id="JABFAC010000013">
    <property type="protein sequence ID" value="MBA0632447.1"/>
    <property type="molecule type" value="Genomic_DNA"/>
</dbReference>
<feature type="region of interest" description="Disordered" evidence="5">
    <location>
        <begin position="1"/>
        <end position="55"/>
    </location>
</feature>